<protein>
    <submittedName>
        <fullName evidence="2">Uncharacterized protein</fullName>
    </submittedName>
</protein>
<proteinExistence type="predicted"/>
<dbReference type="Gene3D" id="3.30.70.260">
    <property type="match status" value="1"/>
</dbReference>
<name>A0A813IY40_POLGL</name>
<accession>A0A813IY40</accession>
<reference evidence="2" key="1">
    <citation type="submission" date="2021-02" db="EMBL/GenBank/DDBJ databases">
        <authorList>
            <person name="Dougan E. K."/>
            <person name="Rhodes N."/>
            <person name="Thang M."/>
            <person name="Chan C."/>
        </authorList>
    </citation>
    <scope>NUCLEOTIDE SEQUENCE</scope>
</reference>
<evidence type="ECO:0000313" key="3">
    <source>
        <dbReference type="Proteomes" id="UP000626109"/>
    </source>
</evidence>
<organism evidence="2 3">
    <name type="scientific">Polarella glacialis</name>
    <name type="common">Dinoflagellate</name>
    <dbReference type="NCBI Taxonomy" id="89957"/>
    <lineage>
        <taxon>Eukaryota</taxon>
        <taxon>Sar</taxon>
        <taxon>Alveolata</taxon>
        <taxon>Dinophyceae</taxon>
        <taxon>Suessiales</taxon>
        <taxon>Suessiaceae</taxon>
        <taxon>Polarella</taxon>
    </lineage>
</organism>
<feature type="transmembrane region" description="Helical" evidence="1">
    <location>
        <begin position="6"/>
        <end position="36"/>
    </location>
</feature>
<keyword evidence="1" id="KW-0812">Transmembrane</keyword>
<comment type="caution">
    <text evidence="2">The sequence shown here is derived from an EMBL/GenBank/DDBJ whole genome shotgun (WGS) entry which is preliminary data.</text>
</comment>
<keyword evidence="1" id="KW-1133">Transmembrane helix</keyword>
<keyword evidence="1" id="KW-0472">Membrane</keyword>
<evidence type="ECO:0000313" key="2">
    <source>
        <dbReference type="EMBL" id="CAE8660907.1"/>
    </source>
</evidence>
<gene>
    <name evidence="2" type="ORF">PGLA2088_LOCUS14329</name>
</gene>
<dbReference type="EMBL" id="CAJNNW010017409">
    <property type="protein sequence ID" value="CAE8660907.1"/>
    <property type="molecule type" value="Genomic_DNA"/>
</dbReference>
<dbReference type="AlphaFoldDB" id="A0A813IY40"/>
<sequence>MLFFMMYLLLLVVVVVVAVLVVLVVVLVGFVVLVILAKTTRAGGMPCSGRLAPWWLLSLSCLHLQPVAAGNYFGPYFKIDNAKADIRDLDVGDLDDWESDMPMPFLEHVKEEKEAKSRKKNSVNMQDFSKDPMAFAAMGGGASGSSMAFVTLTIEETEKIGKAGTEKLSSAWTSMLENGGIKVQAYAVDPGSVLFVALLQLL</sequence>
<dbReference type="Proteomes" id="UP000626109">
    <property type="component" value="Unassembled WGS sequence"/>
</dbReference>
<evidence type="ECO:0000256" key="1">
    <source>
        <dbReference type="SAM" id="Phobius"/>
    </source>
</evidence>